<feature type="chain" id="PRO_5046238964" evidence="1">
    <location>
        <begin position="40"/>
        <end position="500"/>
    </location>
</feature>
<dbReference type="InterPro" id="IPR050490">
    <property type="entry name" value="Bact_solute-bd_prot1"/>
</dbReference>
<comment type="caution">
    <text evidence="2">The sequence shown here is derived from an EMBL/GenBank/DDBJ whole genome shotgun (WGS) entry which is preliminary data.</text>
</comment>
<dbReference type="Gene3D" id="3.40.190.10">
    <property type="entry name" value="Periplasmic binding protein-like II"/>
    <property type="match status" value="1"/>
</dbReference>
<evidence type="ECO:0000256" key="1">
    <source>
        <dbReference type="SAM" id="SignalP"/>
    </source>
</evidence>
<gene>
    <name evidence="2" type="ORF">AAA083_02060</name>
</gene>
<name>A0ABV1J9L2_9ACTN</name>
<evidence type="ECO:0000313" key="3">
    <source>
        <dbReference type="Proteomes" id="UP001487305"/>
    </source>
</evidence>
<protein>
    <submittedName>
        <fullName evidence="2">Extracellular solute-binding protein</fullName>
    </submittedName>
</protein>
<proteinExistence type="predicted"/>
<dbReference type="Proteomes" id="UP001487305">
    <property type="component" value="Unassembled WGS sequence"/>
</dbReference>
<reference evidence="2 3" key="1">
    <citation type="submission" date="2024-04" db="EMBL/GenBank/DDBJ databases">
        <title>Human intestinal bacterial collection.</title>
        <authorList>
            <person name="Pauvert C."/>
            <person name="Hitch T.C.A."/>
            <person name="Clavel T."/>
        </authorList>
    </citation>
    <scope>NUCLEOTIDE SEQUENCE [LARGE SCALE GENOMIC DNA]</scope>
    <source>
        <strain evidence="2 3">CLA-KB-H42</strain>
    </source>
</reference>
<keyword evidence="3" id="KW-1185">Reference proteome</keyword>
<evidence type="ECO:0000313" key="2">
    <source>
        <dbReference type="EMBL" id="MEQ3361756.1"/>
    </source>
</evidence>
<sequence length="500" mass="53890">MKLCFASVDRGVCPMRIGMRTFVAAALSALLALTGCSSAQEPASEQQLDPANPVQIEVWTYYAGHQQQAFEDLVAEFNATKGKEAGVSVTHASQGGVNDLAAAVTASAEELVGSAPMPDIFLTYSDTAFVIDGMGKVADLDPYFTAEEKGAFIDSFLAEGDFAGDGGLKVLPISKATETIQINMTDWETFARETGSSLEEFETIEGITALAQRYYEWTDAQTPEADDGKPFFGRDSIANYLLTGSKQLGHEIFAVKDGVCTPDIDKNTMRALWDNYYVPFVNGYFSAEGRYRSDAIKTGDLICYIGSSSSVVYFPAEVTVDDQTSYPIEFGALEAPRFAGGVSCAPQQGAGFAVAKSDERTELACVEFLKWLTEKEQNTSFSIEAGYIPVTKEACTYENIEAVASETGNTHDNYLVNLEATLETVSDGVYANAPFEGGVEARVVLEKSMADKAAADRDQVVAAIESGESRRDAVARFDTDENFEAWLESFTADLTAAIGA</sequence>
<dbReference type="PANTHER" id="PTHR43649">
    <property type="entry name" value="ARABINOSE-BINDING PROTEIN-RELATED"/>
    <property type="match status" value="1"/>
</dbReference>
<organism evidence="2 3">
    <name type="scientific">Raoultibacter massiliensis</name>
    <dbReference type="NCBI Taxonomy" id="1852371"/>
    <lineage>
        <taxon>Bacteria</taxon>
        <taxon>Bacillati</taxon>
        <taxon>Actinomycetota</taxon>
        <taxon>Coriobacteriia</taxon>
        <taxon>Eggerthellales</taxon>
        <taxon>Eggerthellaceae</taxon>
        <taxon>Raoultibacter</taxon>
    </lineage>
</organism>
<dbReference type="InterPro" id="IPR006059">
    <property type="entry name" value="SBP"/>
</dbReference>
<feature type="signal peptide" evidence="1">
    <location>
        <begin position="1"/>
        <end position="39"/>
    </location>
</feature>
<dbReference type="Pfam" id="PF13416">
    <property type="entry name" value="SBP_bac_8"/>
    <property type="match status" value="1"/>
</dbReference>
<keyword evidence="1" id="KW-0732">Signal</keyword>
<dbReference type="EMBL" id="JBBNOP010000001">
    <property type="protein sequence ID" value="MEQ3361756.1"/>
    <property type="molecule type" value="Genomic_DNA"/>
</dbReference>
<dbReference type="SUPFAM" id="SSF53850">
    <property type="entry name" value="Periplasmic binding protein-like II"/>
    <property type="match status" value="1"/>
</dbReference>
<accession>A0ABV1J9L2</accession>